<keyword evidence="2" id="KW-1185">Reference proteome</keyword>
<dbReference type="Proteomes" id="UP001221898">
    <property type="component" value="Unassembled WGS sequence"/>
</dbReference>
<comment type="caution">
    <text evidence="1">The sequence shown here is derived from an EMBL/GenBank/DDBJ whole genome shotgun (WGS) entry which is preliminary data.</text>
</comment>
<evidence type="ECO:0000313" key="1">
    <source>
        <dbReference type="EMBL" id="KAJ8409199.1"/>
    </source>
</evidence>
<gene>
    <name evidence="1" type="ORF">AAFF_G00242200</name>
</gene>
<dbReference type="AlphaFoldDB" id="A0AAD7WUX5"/>
<reference evidence="1" key="1">
    <citation type="journal article" date="2023" name="Science">
        <title>Genome structures resolve the early diversification of teleost fishes.</title>
        <authorList>
            <person name="Parey E."/>
            <person name="Louis A."/>
            <person name="Montfort J."/>
            <person name="Bouchez O."/>
            <person name="Roques C."/>
            <person name="Iampietro C."/>
            <person name="Lluch J."/>
            <person name="Castinel A."/>
            <person name="Donnadieu C."/>
            <person name="Desvignes T."/>
            <person name="Floi Bucao C."/>
            <person name="Jouanno E."/>
            <person name="Wen M."/>
            <person name="Mejri S."/>
            <person name="Dirks R."/>
            <person name="Jansen H."/>
            <person name="Henkel C."/>
            <person name="Chen W.J."/>
            <person name="Zahm M."/>
            <person name="Cabau C."/>
            <person name="Klopp C."/>
            <person name="Thompson A.W."/>
            <person name="Robinson-Rechavi M."/>
            <person name="Braasch I."/>
            <person name="Lecointre G."/>
            <person name="Bobe J."/>
            <person name="Postlethwait J.H."/>
            <person name="Berthelot C."/>
            <person name="Roest Crollius H."/>
            <person name="Guiguen Y."/>
        </authorList>
    </citation>
    <scope>NUCLEOTIDE SEQUENCE</scope>
    <source>
        <strain evidence="1">NC1722</strain>
    </source>
</reference>
<protein>
    <submittedName>
        <fullName evidence="1">Uncharacterized protein</fullName>
    </submittedName>
</protein>
<evidence type="ECO:0000313" key="2">
    <source>
        <dbReference type="Proteomes" id="UP001221898"/>
    </source>
</evidence>
<name>A0AAD7WUX5_9TELE</name>
<dbReference type="EMBL" id="JAINUG010000032">
    <property type="protein sequence ID" value="KAJ8409199.1"/>
    <property type="molecule type" value="Genomic_DNA"/>
</dbReference>
<organism evidence="1 2">
    <name type="scientific">Aldrovandia affinis</name>
    <dbReference type="NCBI Taxonomy" id="143900"/>
    <lineage>
        <taxon>Eukaryota</taxon>
        <taxon>Metazoa</taxon>
        <taxon>Chordata</taxon>
        <taxon>Craniata</taxon>
        <taxon>Vertebrata</taxon>
        <taxon>Euteleostomi</taxon>
        <taxon>Actinopterygii</taxon>
        <taxon>Neopterygii</taxon>
        <taxon>Teleostei</taxon>
        <taxon>Notacanthiformes</taxon>
        <taxon>Halosauridae</taxon>
        <taxon>Aldrovandia</taxon>
    </lineage>
</organism>
<accession>A0AAD7WUX5</accession>
<sequence>MLRKKTKQDRWQTDPLFLMSRTLFLSCHHPTPMFLGSHQAFVGSSIMLEGAMDKNSSEFARMGDGTHQRRTCGIGPLVVQWYLMHWAQSTLHLL</sequence>
<proteinExistence type="predicted"/>